<evidence type="ECO:0000256" key="1">
    <source>
        <dbReference type="SAM" id="MobiDB-lite"/>
    </source>
</evidence>
<keyword evidence="4" id="KW-0378">Hydrolase</keyword>
<feature type="transmembrane region" description="Helical" evidence="2">
    <location>
        <begin position="117"/>
        <end position="144"/>
    </location>
</feature>
<organism evidence="4 5">
    <name type="scientific">Gryllotalpicola reticulitermitis</name>
    <dbReference type="NCBI Taxonomy" id="1184153"/>
    <lineage>
        <taxon>Bacteria</taxon>
        <taxon>Bacillati</taxon>
        <taxon>Actinomycetota</taxon>
        <taxon>Actinomycetes</taxon>
        <taxon>Micrococcales</taxon>
        <taxon>Microbacteriaceae</taxon>
        <taxon>Gryllotalpicola</taxon>
    </lineage>
</organism>
<dbReference type="EMBL" id="JBHSCN010000005">
    <property type="protein sequence ID" value="MFC4243334.1"/>
    <property type="molecule type" value="Genomic_DNA"/>
</dbReference>
<comment type="caution">
    <text evidence="4">The sequence shown here is derived from an EMBL/GenBank/DDBJ whole genome shotgun (WGS) entry which is preliminary data.</text>
</comment>
<evidence type="ECO:0000313" key="4">
    <source>
        <dbReference type="EMBL" id="MFC4243334.1"/>
    </source>
</evidence>
<evidence type="ECO:0000313" key="5">
    <source>
        <dbReference type="Proteomes" id="UP001595900"/>
    </source>
</evidence>
<keyword evidence="2" id="KW-0812">Transmembrane</keyword>
<feature type="transmembrane region" description="Helical" evidence="2">
    <location>
        <begin position="27"/>
        <end position="47"/>
    </location>
</feature>
<dbReference type="Pfam" id="PF02517">
    <property type="entry name" value="Rce1-like"/>
    <property type="match status" value="1"/>
</dbReference>
<keyword evidence="2" id="KW-0472">Membrane</keyword>
<reference evidence="5" key="1">
    <citation type="journal article" date="2019" name="Int. J. Syst. Evol. Microbiol.">
        <title>The Global Catalogue of Microorganisms (GCM) 10K type strain sequencing project: providing services to taxonomists for standard genome sequencing and annotation.</title>
        <authorList>
            <consortium name="The Broad Institute Genomics Platform"/>
            <consortium name="The Broad Institute Genome Sequencing Center for Infectious Disease"/>
            <person name="Wu L."/>
            <person name="Ma J."/>
        </authorList>
    </citation>
    <scope>NUCLEOTIDE SEQUENCE [LARGE SCALE GENOMIC DNA]</scope>
    <source>
        <strain evidence="5">CGMCC 1.10363</strain>
    </source>
</reference>
<proteinExistence type="predicted"/>
<feature type="region of interest" description="Disordered" evidence="1">
    <location>
        <begin position="1"/>
        <end position="20"/>
    </location>
</feature>
<dbReference type="InterPro" id="IPR003675">
    <property type="entry name" value="Rce1/LyrA-like_dom"/>
</dbReference>
<feature type="transmembrane region" description="Helical" evidence="2">
    <location>
        <begin position="156"/>
        <end position="177"/>
    </location>
</feature>
<accession>A0ABV8Q6B7</accession>
<dbReference type="RefSeq" id="WP_390228355.1">
    <property type="nucleotide sequence ID" value="NZ_JBHSCN010000005.1"/>
</dbReference>
<dbReference type="Proteomes" id="UP001595900">
    <property type="component" value="Unassembled WGS sequence"/>
</dbReference>
<feature type="transmembrane region" description="Helical" evidence="2">
    <location>
        <begin position="59"/>
        <end position="79"/>
    </location>
</feature>
<sequence>MTQAPRSAAHSAAPTDSNASARPTVPLIWAIAALVVAVVLALTFPAWERSVPFGVELAASYGLTWLPLIIALIATALFWRQYLGFRPVDIYLGLMVGVVARAVGIIVQFFVTGSLPSSGIFIGGITGVYVFTAVIAPVILAPLIEEPFFRGLLQGSLGRFLTPWTSLIITSVIFTLVHTIADGWSWTLVVEMLVYALLAGYVVQQTKRIASAIIGHAAFNGLATLINWPW</sequence>
<evidence type="ECO:0000259" key="3">
    <source>
        <dbReference type="Pfam" id="PF02517"/>
    </source>
</evidence>
<feature type="domain" description="CAAX prenyl protease 2/Lysostaphin resistance protein A-like" evidence="3">
    <location>
        <begin position="131"/>
        <end position="221"/>
    </location>
</feature>
<feature type="transmembrane region" description="Helical" evidence="2">
    <location>
        <begin position="183"/>
        <end position="202"/>
    </location>
</feature>
<gene>
    <name evidence="4" type="ORF">ACFOYW_08105</name>
</gene>
<feature type="transmembrane region" description="Helical" evidence="2">
    <location>
        <begin position="91"/>
        <end position="111"/>
    </location>
</feature>
<dbReference type="GO" id="GO:0016787">
    <property type="term" value="F:hydrolase activity"/>
    <property type="evidence" value="ECO:0007669"/>
    <property type="project" value="UniProtKB-KW"/>
</dbReference>
<keyword evidence="5" id="KW-1185">Reference proteome</keyword>
<dbReference type="EC" id="3.4.-.-" evidence="4"/>
<protein>
    <submittedName>
        <fullName evidence="4">CPBP family intramembrane glutamic endopeptidase</fullName>
        <ecNumber evidence="4">3.4.-.-</ecNumber>
    </submittedName>
</protein>
<evidence type="ECO:0000256" key="2">
    <source>
        <dbReference type="SAM" id="Phobius"/>
    </source>
</evidence>
<name>A0ABV8Q6B7_9MICO</name>
<keyword evidence="2" id="KW-1133">Transmembrane helix</keyword>